<evidence type="ECO:0000313" key="1">
    <source>
        <dbReference type="EMBL" id="GAH39837.1"/>
    </source>
</evidence>
<sequence>MLLSELLDFPKDLAVVVFDFDGTLVKLHVDWDALR</sequence>
<reference evidence="1" key="1">
    <citation type="journal article" date="2014" name="Front. Microbiol.">
        <title>High frequency of phylogenetically diverse reductive dehalogenase-homologous genes in deep subseafloor sedimentary metagenomes.</title>
        <authorList>
            <person name="Kawai M."/>
            <person name="Futagami T."/>
            <person name="Toyoda A."/>
            <person name="Takaki Y."/>
            <person name="Nishi S."/>
            <person name="Hori S."/>
            <person name="Arai W."/>
            <person name="Tsubouchi T."/>
            <person name="Morono Y."/>
            <person name="Uchiyama I."/>
            <person name="Ito T."/>
            <person name="Fujiyama A."/>
            <person name="Inagaki F."/>
            <person name="Takami H."/>
        </authorList>
    </citation>
    <scope>NUCLEOTIDE SEQUENCE</scope>
    <source>
        <strain evidence="1">Expedition CK06-06</strain>
    </source>
</reference>
<feature type="non-terminal residue" evidence="1">
    <location>
        <position position="35"/>
    </location>
</feature>
<dbReference type="EMBL" id="BARU01010990">
    <property type="protein sequence ID" value="GAH39837.1"/>
    <property type="molecule type" value="Genomic_DNA"/>
</dbReference>
<name>X1F4G2_9ZZZZ</name>
<protein>
    <submittedName>
        <fullName evidence="1">Uncharacterized protein</fullName>
    </submittedName>
</protein>
<accession>X1F4G2</accession>
<comment type="caution">
    <text evidence="1">The sequence shown here is derived from an EMBL/GenBank/DDBJ whole genome shotgun (WGS) entry which is preliminary data.</text>
</comment>
<gene>
    <name evidence="1" type="ORF">S03H2_20779</name>
</gene>
<proteinExistence type="predicted"/>
<dbReference type="AlphaFoldDB" id="X1F4G2"/>
<organism evidence="1">
    <name type="scientific">marine sediment metagenome</name>
    <dbReference type="NCBI Taxonomy" id="412755"/>
    <lineage>
        <taxon>unclassified sequences</taxon>
        <taxon>metagenomes</taxon>
        <taxon>ecological metagenomes</taxon>
    </lineage>
</organism>